<gene>
    <name evidence="6" type="ORF">DH2020_011903</name>
</gene>
<feature type="domain" description="CHY-type" evidence="5">
    <location>
        <begin position="851"/>
        <end position="920"/>
    </location>
</feature>
<evidence type="ECO:0000313" key="6">
    <source>
        <dbReference type="EMBL" id="KAK6157655.1"/>
    </source>
</evidence>
<dbReference type="PANTHER" id="PTHR21319">
    <property type="entry name" value="RING FINGER AND CHY ZINC FINGER DOMAIN-CONTAINING PROTEIN 1"/>
    <property type="match status" value="1"/>
</dbReference>
<dbReference type="Gene3D" id="1.20.120.520">
    <property type="entry name" value="nmb1532 protein domain like"/>
    <property type="match status" value="2"/>
</dbReference>
<sequence length="1178" mass="131986">MATPGIQNGGVSVMAAAPMVAPVDQNGHSAAALRLSSPIRIFSFFHKAIRAELDGLHRTALALATNTSGGDIKQLMEKCHFLRSIYRHHCNAEDELFTLLGNDMKNEESYKRELASCTGALQTSISQHMSKEEEQGQLSFHTTATFEVEEVHLIYHYRSSPCFEKFSFEEQASLVWQFLCSIPVNMMAEFLPWLSSSISPDERQDMRKCLHRIIPDERLLQQIIFNWMDGVKMNNKRKRCEDDPRLSSNSVTPTENGHCSLDDILHWHKAIEKELNDIAEAARSIKLTGDFSDLSAFNRRLQFIAKSVFSTDAEMSFVEEHAEEESGRQADHIMETVKKHFLSEEIQVLPLARKLFSLERQRELLYQSLCVMPLRLIECVLPWLVGSLSDEEARRFLCNMHMAAPESDTALVTLFSGWACKGRPKGICLSSSAIGCCPAKVLKETQEQFGSSCRYCACASTSNASMTFGQAHKCEKTIKQGNLASSVESNFCNASGTESPKVSVTNQSCCVPGLGVNSNSLGISSLATAKSLRSISFGPSAPSLISSLFNWETDISSSVSGLTTRPIDNIFKFHKAIRKDLEFLDVESGKLGDCDETFLRQFSGRFRLLWGLYRAHSNAEDDIVFPALESKETLHNVSHSYTLDHKQEEELFEDISSALAELSQLHENLNAKNVAGDLDESLSGSLARDDCLKKYNELATKIQGMCKSIKVTLDHHVMREEVELWPLFDRHFSVEEQDKLVGRIIGTTGAEVLQSMLPRKPTASSQASTSNSFSQEYNIHESVDQSDQAFKPGWKDIFRMNQNELESEIRKVSRDSTLDPRRKAYLIQNLMTSNADDGEDLLGRSPSFRDPEKQIFGCEHYKRNCKLRAACCGKLFACRFCHDEVSDHSMERKATSEMMCMNCLQIQPVGPVCTTPSCNGLSMAKYYCSSCKFFDDERDMCSLMNSEGIDSVRCLSFQGKRTRNSELLQSVIFPLLISAPVIKSGMVVKSVIPGKGCLSLSFLQFVPCGKGTWYRLLPLHDMQLLLGNETSGPQVQGESKSMGDMSNFTDLLCYIVLSIPLTCILPKLAIGLAKKANPPTQVYFGMLDALMASEVLPEEYRDRCQVSIDISILLFYFIFNFFGTDDREIEFSTCRISYAMTAMEKELHHFIGCIISVASVVRDNTRVIKVDRDHNCAT</sequence>
<dbReference type="InterPro" id="IPR012312">
    <property type="entry name" value="Hemerythrin-like"/>
</dbReference>
<evidence type="ECO:0000313" key="7">
    <source>
        <dbReference type="Proteomes" id="UP001318860"/>
    </source>
</evidence>
<evidence type="ECO:0000256" key="2">
    <source>
        <dbReference type="ARBA" id="ARBA00022771"/>
    </source>
</evidence>
<keyword evidence="3" id="KW-0862">Zinc</keyword>
<keyword evidence="1" id="KW-0479">Metal-binding</keyword>
<dbReference type="InterPro" id="IPR008913">
    <property type="entry name" value="Znf_CHY"/>
</dbReference>
<dbReference type="PANTHER" id="PTHR21319:SF0">
    <property type="entry name" value="AND RING FINGER DOMAIN PROTEIN, PUTATIVE (AFU_ORTHOLOGUE AFUA_1G08900)-RELATED"/>
    <property type="match status" value="1"/>
</dbReference>
<keyword evidence="7" id="KW-1185">Reference proteome</keyword>
<evidence type="ECO:0000259" key="5">
    <source>
        <dbReference type="PROSITE" id="PS51266"/>
    </source>
</evidence>
<accession>A0ABR0XEX3</accession>
<dbReference type="CDD" id="cd12108">
    <property type="entry name" value="Hr-like"/>
    <property type="match status" value="2"/>
</dbReference>
<organism evidence="6 7">
    <name type="scientific">Rehmannia glutinosa</name>
    <name type="common">Chinese foxglove</name>
    <dbReference type="NCBI Taxonomy" id="99300"/>
    <lineage>
        <taxon>Eukaryota</taxon>
        <taxon>Viridiplantae</taxon>
        <taxon>Streptophyta</taxon>
        <taxon>Embryophyta</taxon>
        <taxon>Tracheophyta</taxon>
        <taxon>Spermatophyta</taxon>
        <taxon>Magnoliopsida</taxon>
        <taxon>eudicotyledons</taxon>
        <taxon>Gunneridae</taxon>
        <taxon>Pentapetalae</taxon>
        <taxon>asterids</taxon>
        <taxon>lamiids</taxon>
        <taxon>Lamiales</taxon>
        <taxon>Orobanchaceae</taxon>
        <taxon>Rehmannieae</taxon>
        <taxon>Rehmannia</taxon>
    </lineage>
</organism>
<dbReference type="InterPro" id="IPR037274">
    <property type="entry name" value="Znf_CHY_sf"/>
</dbReference>
<dbReference type="SUPFAM" id="SSF161219">
    <property type="entry name" value="CHY zinc finger-like"/>
    <property type="match status" value="1"/>
</dbReference>
<comment type="caution">
    <text evidence="6">The sequence shown here is derived from an EMBL/GenBank/DDBJ whole genome shotgun (WGS) entry which is preliminary data.</text>
</comment>
<dbReference type="Pfam" id="PF05495">
    <property type="entry name" value="zf-CHY"/>
    <property type="match status" value="1"/>
</dbReference>
<protein>
    <recommendedName>
        <fullName evidence="5">CHY-type domain-containing protein</fullName>
    </recommendedName>
</protein>
<evidence type="ECO:0000256" key="1">
    <source>
        <dbReference type="ARBA" id="ARBA00022723"/>
    </source>
</evidence>
<evidence type="ECO:0000256" key="4">
    <source>
        <dbReference type="PROSITE-ProRule" id="PRU00601"/>
    </source>
</evidence>
<dbReference type="Proteomes" id="UP001318860">
    <property type="component" value="Unassembled WGS sequence"/>
</dbReference>
<proteinExistence type="predicted"/>
<reference evidence="6 7" key="1">
    <citation type="journal article" date="2021" name="Comput. Struct. Biotechnol. J.">
        <title>De novo genome assembly of the potent medicinal plant Rehmannia glutinosa using nanopore technology.</title>
        <authorList>
            <person name="Ma L."/>
            <person name="Dong C."/>
            <person name="Song C."/>
            <person name="Wang X."/>
            <person name="Zheng X."/>
            <person name="Niu Y."/>
            <person name="Chen S."/>
            <person name="Feng W."/>
        </authorList>
    </citation>
    <scope>NUCLEOTIDE SEQUENCE [LARGE SCALE GENOMIC DNA]</scope>
    <source>
        <strain evidence="6">DH-2019</strain>
    </source>
</reference>
<name>A0ABR0XEX3_REHGL</name>
<evidence type="ECO:0000256" key="3">
    <source>
        <dbReference type="ARBA" id="ARBA00022833"/>
    </source>
</evidence>
<dbReference type="EMBL" id="JABTTQ020000005">
    <property type="protein sequence ID" value="KAK6157655.1"/>
    <property type="molecule type" value="Genomic_DNA"/>
</dbReference>
<dbReference type="Pfam" id="PF01814">
    <property type="entry name" value="Hemerythrin"/>
    <property type="match status" value="1"/>
</dbReference>
<dbReference type="PROSITE" id="PS51266">
    <property type="entry name" value="ZF_CHY"/>
    <property type="match status" value="1"/>
</dbReference>
<keyword evidence="2 4" id="KW-0863">Zinc-finger</keyword>